<dbReference type="Proteomes" id="UP000230222">
    <property type="component" value="Unassembled WGS sequence"/>
</dbReference>
<accession>A0A2M8KNQ0</accession>
<sequence>MTKYIIAFAARTNNQQILFCPQEKVSGPKPHNDMSMIYSVMPKKLGFKRMDPIDSRPMPWVLNFDSLVAE</sequence>
<dbReference type="EMBL" id="PFEC01000072">
    <property type="protein sequence ID" value="PJE61538.1"/>
    <property type="molecule type" value="Genomic_DNA"/>
</dbReference>
<protein>
    <submittedName>
        <fullName evidence="1">Uncharacterized protein</fullName>
    </submittedName>
</protein>
<reference evidence="2" key="1">
    <citation type="submission" date="2017-09" db="EMBL/GenBank/DDBJ databases">
        <title>Depth-based differentiation of microbial function through sediment-hosted aquifers and enrichment of novel symbionts in the deep terrestrial subsurface.</title>
        <authorList>
            <person name="Probst A.J."/>
            <person name="Ladd B."/>
            <person name="Jarett J.K."/>
            <person name="Geller-Mcgrath D.E."/>
            <person name="Sieber C.M.K."/>
            <person name="Emerson J.B."/>
            <person name="Anantharaman K."/>
            <person name="Thomas B.C."/>
            <person name="Malmstrom R."/>
            <person name="Stieglmeier M."/>
            <person name="Klingl A."/>
            <person name="Woyke T."/>
            <person name="Ryan C.M."/>
            <person name="Banfield J.F."/>
        </authorList>
    </citation>
    <scope>NUCLEOTIDE SEQUENCE [LARGE SCALE GENOMIC DNA]</scope>
</reference>
<proteinExistence type="predicted"/>
<organism evidence="1 2">
    <name type="scientific">Candidatus Roizmanbacteria bacterium CG10_big_fil_rev_8_21_14_0_10_39_12</name>
    <dbReference type="NCBI Taxonomy" id="1974852"/>
    <lineage>
        <taxon>Bacteria</taxon>
        <taxon>Candidatus Roizmaniibacteriota</taxon>
    </lineage>
</organism>
<comment type="caution">
    <text evidence="1">The sequence shown here is derived from an EMBL/GenBank/DDBJ whole genome shotgun (WGS) entry which is preliminary data.</text>
</comment>
<gene>
    <name evidence="1" type="ORF">COU87_04040</name>
</gene>
<dbReference type="AlphaFoldDB" id="A0A2M8KNQ0"/>
<evidence type="ECO:0000313" key="1">
    <source>
        <dbReference type="EMBL" id="PJE61538.1"/>
    </source>
</evidence>
<evidence type="ECO:0000313" key="2">
    <source>
        <dbReference type="Proteomes" id="UP000230222"/>
    </source>
</evidence>
<name>A0A2M8KNQ0_9BACT</name>